<dbReference type="AlphaFoldDB" id="A0AAD6GFI1"/>
<reference evidence="1 2" key="1">
    <citation type="journal article" date="2023" name="IMA Fungus">
        <title>Comparative genomic study of the Penicillium genus elucidates a diverse pangenome and 15 lateral gene transfer events.</title>
        <authorList>
            <person name="Petersen C."/>
            <person name="Sorensen T."/>
            <person name="Nielsen M.R."/>
            <person name="Sondergaard T.E."/>
            <person name="Sorensen J.L."/>
            <person name="Fitzpatrick D.A."/>
            <person name="Frisvad J.C."/>
            <person name="Nielsen K.L."/>
        </authorList>
    </citation>
    <scope>NUCLEOTIDE SEQUENCE [LARGE SCALE GENOMIC DNA]</scope>
    <source>
        <strain evidence="1 2">IBT 35679</strain>
    </source>
</reference>
<keyword evidence="2" id="KW-1185">Reference proteome</keyword>
<comment type="caution">
    <text evidence="1">The sequence shown here is derived from an EMBL/GenBank/DDBJ whole genome shotgun (WGS) entry which is preliminary data.</text>
</comment>
<name>A0AAD6GFI1_9EURO</name>
<organism evidence="1 2">
    <name type="scientific">Penicillium frequentans</name>
    <dbReference type="NCBI Taxonomy" id="3151616"/>
    <lineage>
        <taxon>Eukaryota</taxon>
        <taxon>Fungi</taxon>
        <taxon>Dikarya</taxon>
        <taxon>Ascomycota</taxon>
        <taxon>Pezizomycotina</taxon>
        <taxon>Eurotiomycetes</taxon>
        <taxon>Eurotiomycetidae</taxon>
        <taxon>Eurotiales</taxon>
        <taxon>Aspergillaceae</taxon>
        <taxon>Penicillium</taxon>
    </lineage>
</organism>
<dbReference type="EMBL" id="JAQIZZ010000006">
    <property type="protein sequence ID" value="KAJ5538812.1"/>
    <property type="molecule type" value="Genomic_DNA"/>
</dbReference>
<gene>
    <name evidence="1" type="ORF">N7494_008291</name>
</gene>
<sequence length="253" mass="29917">MSQDAEEDLFHHPSWPERWTHPEFADSCEERRARWIQQGWYRGRNRTSVRFMNGIKWPWGFIIYRTVYTPESDQVWAACLNKIEESVRWEIDIHGKEYTDKTPERILKETLKNVILEDRERWDGASVEQIRADFITHLESIGLSVGESEARSTACLFIDEACLQSIRNTFDEPENNRGSWAPQGFVGVIDPHYMEGQSYCNMQYRGFMRVEIDSLYELFARQLNCFSMHEVCPLMYMRPRVIDPTKIPLYTGL</sequence>
<evidence type="ECO:0000313" key="1">
    <source>
        <dbReference type="EMBL" id="KAJ5538812.1"/>
    </source>
</evidence>
<protein>
    <submittedName>
        <fullName evidence="1">Uncharacterized protein</fullName>
    </submittedName>
</protein>
<proteinExistence type="predicted"/>
<dbReference type="Proteomes" id="UP001220324">
    <property type="component" value="Unassembled WGS sequence"/>
</dbReference>
<accession>A0AAD6GFI1</accession>
<evidence type="ECO:0000313" key="2">
    <source>
        <dbReference type="Proteomes" id="UP001220324"/>
    </source>
</evidence>